<name>A0A7S1AJB0_NOCSC</name>
<dbReference type="InterPro" id="IPR039604">
    <property type="entry name" value="Bfr1"/>
</dbReference>
<sequence length="468" mass="53584">MAPKVAAAAPKAKAEVKKPRKENPEDEIPKVPQPDREVHDETVREITNAIEALQVQVRAISNEIQGKSSGKDEFLTKKNELRFHLDECSKKIDALQEQKSGILGQVGDRVAENKEMKAQLNKMKKSLGYTSEDAIDERIASIEYRMWTESITLKEEKKLLAEIADLKRNKPKVSEYNKKEEEMKGFDPSLSLKDQLTKINEQMGLLKEEKKGYSAAFGQLISERQNVTGDMKGLFDQRDELNQEIQAKIAERQELKDEFRQSMNKYNDYTNAVRRSRQDRAMEEKRARQAEWEKDQRMRKADKLDTQPHLAETTLLEQTIAFCKGLLPKDKAGVEEKVTKAVTAPDSSMTVLMKKEDREEEFYFAPTKKKTQNKSNKVKKTDTKAIKHNVETFQLFEKLKIDAPITTDDLPATLEALEAQMAGYNEKIIAWEEQRDELKRKILEGGFDPDAQQEGETVSGVEPETVTE</sequence>
<feature type="region of interest" description="Disordered" evidence="2">
    <location>
        <begin position="1"/>
        <end position="40"/>
    </location>
</feature>
<feature type="region of interest" description="Disordered" evidence="2">
    <location>
        <begin position="444"/>
        <end position="468"/>
    </location>
</feature>
<evidence type="ECO:0000256" key="2">
    <source>
        <dbReference type="SAM" id="MobiDB-lite"/>
    </source>
</evidence>
<dbReference type="AlphaFoldDB" id="A0A7S1AJB0"/>
<feature type="compositionally biased region" description="Basic and acidic residues" evidence="2">
    <location>
        <begin position="12"/>
        <end position="40"/>
    </location>
</feature>
<evidence type="ECO:0000313" key="3">
    <source>
        <dbReference type="EMBL" id="CAD8855377.1"/>
    </source>
</evidence>
<dbReference type="EMBL" id="HBFQ01042068">
    <property type="protein sequence ID" value="CAD8855377.1"/>
    <property type="molecule type" value="Transcribed_RNA"/>
</dbReference>
<evidence type="ECO:0000256" key="1">
    <source>
        <dbReference type="SAM" id="Coils"/>
    </source>
</evidence>
<feature type="compositionally biased region" description="Low complexity" evidence="2">
    <location>
        <begin position="1"/>
        <end position="11"/>
    </location>
</feature>
<organism evidence="3">
    <name type="scientific">Noctiluca scintillans</name>
    <name type="common">Sea sparkle</name>
    <name type="synonym">Red tide dinoflagellate</name>
    <dbReference type="NCBI Taxonomy" id="2966"/>
    <lineage>
        <taxon>Eukaryota</taxon>
        <taxon>Sar</taxon>
        <taxon>Alveolata</taxon>
        <taxon>Dinophyceae</taxon>
        <taxon>Noctilucales</taxon>
        <taxon>Noctilucaceae</taxon>
        <taxon>Noctiluca</taxon>
    </lineage>
</organism>
<protein>
    <submittedName>
        <fullName evidence="3">Uncharacterized protein</fullName>
    </submittedName>
</protein>
<feature type="coiled-coil region" evidence="1">
    <location>
        <begin position="43"/>
        <end position="98"/>
    </location>
</feature>
<feature type="coiled-coil region" evidence="1">
    <location>
        <begin position="224"/>
        <end position="272"/>
    </location>
</feature>
<gene>
    <name evidence="3" type="ORF">NSCI0253_LOCUS29729</name>
</gene>
<reference evidence="3" key="1">
    <citation type="submission" date="2021-01" db="EMBL/GenBank/DDBJ databases">
        <authorList>
            <person name="Corre E."/>
            <person name="Pelletier E."/>
            <person name="Niang G."/>
            <person name="Scheremetjew M."/>
            <person name="Finn R."/>
            <person name="Kale V."/>
            <person name="Holt S."/>
            <person name="Cochrane G."/>
            <person name="Meng A."/>
            <person name="Brown T."/>
            <person name="Cohen L."/>
        </authorList>
    </citation>
    <scope>NUCLEOTIDE SEQUENCE</scope>
</reference>
<dbReference type="PANTHER" id="PTHR31027">
    <property type="entry name" value="NUCLEAR SEGREGATION PROTEIN BFR1"/>
    <property type="match status" value="1"/>
</dbReference>
<accession>A0A7S1AJB0</accession>
<dbReference type="GO" id="GO:0003729">
    <property type="term" value="F:mRNA binding"/>
    <property type="evidence" value="ECO:0007669"/>
    <property type="project" value="TreeGrafter"/>
</dbReference>
<keyword evidence="1" id="KW-0175">Coiled coil</keyword>
<proteinExistence type="predicted"/>
<feature type="coiled-coil region" evidence="1">
    <location>
        <begin position="414"/>
        <end position="441"/>
    </location>
</feature>
<dbReference type="GO" id="GO:0008298">
    <property type="term" value="P:intracellular mRNA localization"/>
    <property type="evidence" value="ECO:0007669"/>
    <property type="project" value="TreeGrafter"/>
</dbReference>
<dbReference type="GO" id="GO:1990904">
    <property type="term" value="C:ribonucleoprotein complex"/>
    <property type="evidence" value="ECO:0007669"/>
    <property type="project" value="TreeGrafter"/>
</dbReference>
<dbReference type="GO" id="GO:0005783">
    <property type="term" value="C:endoplasmic reticulum"/>
    <property type="evidence" value="ECO:0007669"/>
    <property type="project" value="TreeGrafter"/>
</dbReference>
<dbReference type="PANTHER" id="PTHR31027:SF2">
    <property type="entry name" value="LEBERCILIN DOMAIN-CONTAINING PROTEIN"/>
    <property type="match status" value="1"/>
</dbReference>
<dbReference type="GO" id="GO:0042175">
    <property type="term" value="C:nuclear outer membrane-endoplasmic reticulum membrane network"/>
    <property type="evidence" value="ECO:0007669"/>
    <property type="project" value="TreeGrafter"/>
</dbReference>